<sequence length="407" mass="41748">MALLKTVSLKSIAAGCLVALGAAALPTSSVGQDQTAPAETGIAETQAAETAAQDMVFLAADELVIRQQTSDDLFAAAGEMTVDGAGADHLIIAGGDLTIANASVRDIIAAAGEIDLKQAIVEDDIVLAGGEIVAADTVQIGGSAVIAGGTVRFDAPVGRDLRIGASEIYVNSIVPGNARLSGDSITLGPNARIAGDLLYRGSSIEIDPAAVIEGSRTQLTASEPFTAEEYGKGIGQFLLSFGLSMLISYFVIVAALVFAVPRVMRATSNMLAAKPLPALAIGVLFAVIVPVLGLLFFWTGFGIPLAVFLFIASLALTPIAVAVTAHFLGMSARRIIAKKTDDPETTAERFLWPLGGVVVLLLLAMIPLVGLLVMLLAMLFGLGAFGRQVTGMLSSSDHTSTGSPAMA</sequence>
<proteinExistence type="predicted"/>
<organism evidence="4 5">
    <name type="scientific">Erythrobacter longus</name>
    <dbReference type="NCBI Taxonomy" id="1044"/>
    <lineage>
        <taxon>Bacteria</taxon>
        <taxon>Pseudomonadati</taxon>
        <taxon>Pseudomonadota</taxon>
        <taxon>Alphaproteobacteria</taxon>
        <taxon>Sphingomonadales</taxon>
        <taxon>Erythrobacteraceae</taxon>
        <taxon>Erythrobacter/Porphyrobacter group</taxon>
        <taxon>Erythrobacter</taxon>
    </lineage>
</organism>
<comment type="caution">
    <text evidence="4">The sequence shown here is derived from an EMBL/GenBank/DDBJ whole genome shotgun (WGS) entry which is preliminary data.</text>
</comment>
<protein>
    <recommendedName>
        <fullName evidence="3">DUF8173 domain-containing protein</fullName>
    </recommendedName>
</protein>
<dbReference type="Pfam" id="PF26514">
    <property type="entry name" value="DUF8173"/>
    <property type="match status" value="1"/>
</dbReference>
<dbReference type="AlphaFoldDB" id="A0A074MF15"/>
<feature type="transmembrane region" description="Helical" evidence="1">
    <location>
        <begin position="237"/>
        <end position="264"/>
    </location>
</feature>
<dbReference type="OrthoDB" id="7419554at2"/>
<keyword evidence="1" id="KW-0472">Membrane</keyword>
<feature type="transmembrane region" description="Helical" evidence="1">
    <location>
        <begin position="350"/>
        <end position="383"/>
    </location>
</feature>
<dbReference type="RefSeq" id="WP_034957648.1">
    <property type="nucleotide sequence ID" value="NZ_JMIW01000001.1"/>
</dbReference>
<dbReference type="STRING" id="1044.EH31_01500"/>
<keyword evidence="2" id="KW-0732">Signal</keyword>
<feature type="chain" id="PRO_5001697140" description="DUF8173 domain-containing protein" evidence="2">
    <location>
        <begin position="32"/>
        <end position="407"/>
    </location>
</feature>
<keyword evidence="5" id="KW-1185">Reference proteome</keyword>
<evidence type="ECO:0000259" key="3">
    <source>
        <dbReference type="Pfam" id="PF26514"/>
    </source>
</evidence>
<feature type="signal peptide" evidence="2">
    <location>
        <begin position="1"/>
        <end position="31"/>
    </location>
</feature>
<keyword evidence="1" id="KW-1133">Transmembrane helix</keyword>
<evidence type="ECO:0000256" key="2">
    <source>
        <dbReference type="SAM" id="SignalP"/>
    </source>
</evidence>
<reference evidence="4 5" key="1">
    <citation type="submission" date="2014-04" db="EMBL/GenBank/DDBJ databases">
        <title>A comprehensive comparison of genomes of Erythrobacter spp. strains.</title>
        <authorList>
            <person name="Zheng Q."/>
        </authorList>
    </citation>
    <scope>NUCLEOTIDE SEQUENCE [LARGE SCALE GENOMIC DNA]</scope>
    <source>
        <strain evidence="4 5">DSM 6997</strain>
    </source>
</reference>
<dbReference type="InterPro" id="IPR058486">
    <property type="entry name" value="DUF8173"/>
</dbReference>
<evidence type="ECO:0000256" key="1">
    <source>
        <dbReference type="SAM" id="Phobius"/>
    </source>
</evidence>
<dbReference type="Proteomes" id="UP000027647">
    <property type="component" value="Unassembled WGS sequence"/>
</dbReference>
<accession>A0A074MF15</accession>
<gene>
    <name evidence="4" type="ORF">EH31_01500</name>
</gene>
<dbReference type="EMBL" id="JMIW01000001">
    <property type="protein sequence ID" value="KEO91365.1"/>
    <property type="molecule type" value="Genomic_DNA"/>
</dbReference>
<dbReference type="eggNOG" id="COG3595">
    <property type="taxonomic scope" value="Bacteria"/>
</dbReference>
<name>A0A074MF15_ERYLO</name>
<keyword evidence="1" id="KW-0812">Transmembrane</keyword>
<feature type="transmembrane region" description="Helical" evidence="1">
    <location>
        <begin position="276"/>
        <end position="299"/>
    </location>
</feature>
<evidence type="ECO:0000313" key="4">
    <source>
        <dbReference type="EMBL" id="KEO91365.1"/>
    </source>
</evidence>
<evidence type="ECO:0000313" key="5">
    <source>
        <dbReference type="Proteomes" id="UP000027647"/>
    </source>
</evidence>
<feature type="domain" description="DUF8173" evidence="3">
    <location>
        <begin position="237"/>
        <end position="387"/>
    </location>
</feature>
<feature type="transmembrane region" description="Helical" evidence="1">
    <location>
        <begin position="305"/>
        <end position="329"/>
    </location>
</feature>